<keyword evidence="5 7" id="KW-1133">Transmembrane helix</keyword>
<dbReference type="Pfam" id="PF03458">
    <property type="entry name" value="Gly_transporter"/>
    <property type="match status" value="2"/>
</dbReference>
<reference evidence="10" key="1">
    <citation type="submission" date="2010-12" db="EMBL/GenBank/DDBJ databases">
        <title>The genome sequence of Filifactor alocis strain ATCC 35896.</title>
        <authorList>
            <consortium name="The Broad Institute Genome Sequencing Platform"/>
            <person name="Ward D."/>
            <person name="Earl A."/>
            <person name="Feldgarden M."/>
            <person name="Young S.K."/>
            <person name="Gargeya S."/>
            <person name="Zeng Q."/>
            <person name="Alvarado L."/>
            <person name="Berlin A."/>
            <person name="Bochicchio J."/>
            <person name="Chapman S.B."/>
            <person name="Chen Z."/>
            <person name="Freedman E."/>
            <person name="Gellesch M."/>
            <person name="Goldberg J."/>
            <person name="Griggs A."/>
            <person name="Gujja S."/>
            <person name="Heilman E."/>
            <person name="Heiman D."/>
            <person name="Howarth C."/>
            <person name="Mehta T."/>
            <person name="Neiman D."/>
            <person name="Pearson M."/>
            <person name="Roberts A."/>
            <person name="Saif S."/>
            <person name="Shea T."/>
            <person name="Shenoy N."/>
            <person name="Sisk P."/>
            <person name="Stolte C."/>
            <person name="Sykes S."/>
            <person name="White J."/>
            <person name="Yandava C."/>
            <person name="Izard J."/>
            <person name="Blanton J.M."/>
            <person name="Baranova O.V."/>
            <person name="Tanner A.C."/>
            <person name="Dewhirst F.E."/>
            <person name="Haas B."/>
            <person name="Nusbaum C."/>
            <person name="Birren B."/>
        </authorList>
    </citation>
    <scope>NUCLEOTIDE SEQUENCE [LARGE SCALE GENOMIC DNA]</scope>
    <source>
        <strain evidence="10">ATCC 35896 / D40 B5</strain>
    </source>
</reference>
<feature type="transmembrane region" description="Helical" evidence="7">
    <location>
        <begin position="156"/>
        <end position="176"/>
    </location>
</feature>
<comment type="subcellular location">
    <subcellularLocation>
        <location evidence="1">Cell membrane</location>
        <topology evidence="1">Multi-pass membrane protein</topology>
    </subcellularLocation>
</comment>
<organism evidence="9 10">
    <name type="scientific">Filifactor alocis (strain ATCC 35896 / CCUG 47790 / D40 B5)</name>
    <name type="common">Fusobacterium alocis</name>
    <dbReference type="NCBI Taxonomy" id="546269"/>
    <lineage>
        <taxon>Bacteria</taxon>
        <taxon>Bacillati</taxon>
        <taxon>Bacillota</taxon>
        <taxon>Clostridia</taxon>
        <taxon>Peptostreptococcales</taxon>
        <taxon>Filifactoraceae</taxon>
        <taxon>Filifactor</taxon>
    </lineage>
</organism>
<proteinExistence type="inferred from homology"/>
<evidence type="ECO:0000259" key="8">
    <source>
        <dbReference type="Pfam" id="PF03458"/>
    </source>
</evidence>
<feature type="transmembrane region" description="Helical" evidence="7">
    <location>
        <begin position="182"/>
        <end position="202"/>
    </location>
</feature>
<feature type="domain" description="Glycine transporter" evidence="8">
    <location>
        <begin position="101"/>
        <end position="176"/>
    </location>
</feature>
<dbReference type="GO" id="GO:0005886">
    <property type="term" value="C:plasma membrane"/>
    <property type="evidence" value="ECO:0007669"/>
    <property type="project" value="UniProtKB-SubCell"/>
</dbReference>
<evidence type="ECO:0000256" key="2">
    <source>
        <dbReference type="ARBA" id="ARBA00008193"/>
    </source>
</evidence>
<evidence type="ECO:0000256" key="4">
    <source>
        <dbReference type="ARBA" id="ARBA00022692"/>
    </source>
</evidence>
<dbReference type="EMBL" id="CP002390">
    <property type="protein sequence ID" value="EFE27876.1"/>
    <property type="molecule type" value="Genomic_DNA"/>
</dbReference>
<evidence type="ECO:0000256" key="1">
    <source>
        <dbReference type="ARBA" id="ARBA00004651"/>
    </source>
</evidence>
<dbReference type="eggNOG" id="COG2860">
    <property type="taxonomic scope" value="Bacteria"/>
</dbReference>
<keyword evidence="10" id="KW-1185">Reference proteome</keyword>
<feature type="transmembrane region" description="Helical" evidence="7">
    <location>
        <begin position="125"/>
        <end position="144"/>
    </location>
</feature>
<protein>
    <recommendedName>
        <fullName evidence="8">Glycine transporter domain-containing protein</fullName>
    </recommendedName>
</protein>
<dbReference type="Proteomes" id="UP000007468">
    <property type="component" value="Chromosome"/>
</dbReference>
<dbReference type="AlphaFoldDB" id="D6GSP1"/>
<dbReference type="InterPro" id="IPR005115">
    <property type="entry name" value="Gly_transporter"/>
</dbReference>
<dbReference type="PANTHER" id="PTHR30506">
    <property type="entry name" value="INNER MEMBRANE PROTEIN"/>
    <property type="match status" value="1"/>
</dbReference>
<dbReference type="PANTHER" id="PTHR30506:SF3">
    <property type="entry name" value="UPF0126 INNER MEMBRANE PROTEIN YADS-RELATED"/>
    <property type="match status" value="1"/>
</dbReference>
<name>D6GSP1_FILAD</name>
<feature type="transmembrane region" description="Helical" evidence="7">
    <location>
        <begin position="94"/>
        <end position="119"/>
    </location>
</feature>
<dbReference type="PATRIC" id="fig|546269.5.peg.82"/>
<keyword evidence="3" id="KW-1003">Cell membrane</keyword>
<feature type="transmembrane region" description="Helical" evidence="7">
    <location>
        <begin position="63"/>
        <end position="82"/>
    </location>
</feature>
<evidence type="ECO:0000313" key="9">
    <source>
        <dbReference type="EMBL" id="EFE27876.1"/>
    </source>
</evidence>
<evidence type="ECO:0000256" key="5">
    <source>
        <dbReference type="ARBA" id="ARBA00022989"/>
    </source>
</evidence>
<keyword evidence="6 7" id="KW-0472">Membrane</keyword>
<comment type="similarity">
    <text evidence="2">Belongs to the UPF0126 family.</text>
</comment>
<evidence type="ECO:0000313" key="10">
    <source>
        <dbReference type="Proteomes" id="UP000007468"/>
    </source>
</evidence>
<evidence type="ECO:0000256" key="7">
    <source>
        <dbReference type="SAM" id="Phobius"/>
    </source>
</evidence>
<keyword evidence="4 7" id="KW-0812">Transmembrane</keyword>
<sequence>MFLFVLEIMGSIAFAISGAMVAIKKEFDLLGVIVLGITTSIGGGIIRDVILGITPPKTFQNSIYAKVSIVSSVIVFLFVYINRSNMMKREIKVLYEKLLLISDTIGLGVFTVVGINIAYSQLEEPNTFLFIFVGVLTGVGGGLCRDMMAGNKPYIFVKHIYASASIAGALTTVYLWEVTNKNIAMMCGIAVVSIIRFLAAHFEWNLPKIKRTEENNNRMMIQK</sequence>
<accession>D6GSP1</accession>
<feature type="transmembrane region" description="Helical" evidence="7">
    <location>
        <begin position="30"/>
        <end position="51"/>
    </location>
</feature>
<dbReference type="RefSeq" id="WP_014261750.1">
    <property type="nucleotide sequence ID" value="NC_016630.1"/>
</dbReference>
<gene>
    <name evidence="9" type="ordered locus">HMPREF0389_01128</name>
</gene>
<evidence type="ECO:0000256" key="6">
    <source>
        <dbReference type="ARBA" id="ARBA00023136"/>
    </source>
</evidence>
<evidence type="ECO:0000256" key="3">
    <source>
        <dbReference type="ARBA" id="ARBA00022475"/>
    </source>
</evidence>
<feature type="domain" description="Glycine transporter" evidence="8">
    <location>
        <begin position="5"/>
        <end position="78"/>
    </location>
</feature>
<dbReference type="KEGG" id="faa:HMPREF0389_01128"/>
<feature type="transmembrane region" description="Helical" evidence="7">
    <location>
        <begin position="6"/>
        <end position="23"/>
    </location>
</feature>
<dbReference type="OrthoDB" id="9791874at2"/>